<dbReference type="InterPro" id="IPR036188">
    <property type="entry name" value="FAD/NAD-bd_sf"/>
</dbReference>
<comment type="caution">
    <text evidence="2">The sequence shown here is derived from an EMBL/GenBank/DDBJ whole genome shotgun (WGS) entry which is preliminary data.</text>
</comment>
<organism evidence="2 3">
    <name type="scientific">Cichlidogyrus casuarinus</name>
    <dbReference type="NCBI Taxonomy" id="1844966"/>
    <lineage>
        <taxon>Eukaryota</taxon>
        <taxon>Metazoa</taxon>
        <taxon>Spiralia</taxon>
        <taxon>Lophotrochozoa</taxon>
        <taxon>Platyhelminthes</taxon>
        <taxon>Monogenea</taxon>
        <taxon>Monopisthocotylea</taxon>
        <taxon>Dactylogyridea</taxon>
        <taxon>Ancyrocephalidae</taxon>
        <taxon>Cichlidogyrus</taxon>
    </lineage>
</organism>
<dbReference type="PANTHER" id="PTHR10742:SF410">
    <property type="entry name" value="LYSINE-SPECIFIC HISTONE DEMETHYLASE 2"/>
    <property type="match status" value="1"/>
</dbReference>
<dbReference type="PANTHER" id="PTHR10742">
    <property type="entry name" value="FLAVIN MONOAMINE OXIDASE"/>
    <property type="match status" value="1"/>
</dbReference>
<proteinExistence type="predicted"/>
<accession>A0ABD2PZ98</accession>
<dbReference type="Gene3D" id="3.50.50.60">
    <property type="entry name" value="FAD/NAD(P)-binding domain"/>
    <property type="match status" value="1"/>
</dbReference>
<protein>
    <recommendedName>
        <fullName evidence="1">Amine oxidase domain-containing protein</fullName>
    </recommendedName>
</protein>
<feature type="domain" description="Amine oxidase" evidence="1">
    <location>
        <begin position="5"/>
        <end position="107"/>
    </location>
</feature>
<keyword evidence="3" id="KW-1185">Reference proteome</keyword>
<dbReference type="AlphaFoldDB" id="A0ABD2PZ98"/>
<evidence type="ECO:0000313" key="2">
    <source>
        <dbReference type="EMBL" id="KAL3312594.1"/>
    </source>
</evidence>
<dbReference type="InterPro" id="IPR050281">
    <property type="entry name" value="Flavin_monoamine_oxidase"/>
</dbReference>
<gene>
    <name evidence="2" type="ORF">Ciccas_008816</name>
</gene>
<dbReference type="Proteomes" id="UP001626550">
    <property type="component" value="Unassembled WGS sequence"/>
</dbReference>
<evidence type="ECO:0000259" key="1">
    <source>
        <dbReference type="Pfam" id="PF01593"/>
    </source>
</evidence>
<reference evidence="2 3" key="1">
    <citation type="submission" date="2024-11" db="EMBL/GenBank/DDBJ databases">
        <title>Adaptive evolution of stress response genes in parasites aligns with host niche diversity.</title>
        <authorList>
            <person name="Hahn C."/>
            <person name="Resl P."/>
        </authorList>
    </citation>
    <scope>NUCLEOTIDE SEQUENCE [LARGE SCALE GENOMIC DNA]</scope>
    <source>
        <strain evidence="2">EGGRZ-B1_66</strain>
        <tissue evidence="2">Body</tissue>
    </source>
</reference>
<dbReference type="Pfam" id="PF01593">
    <property type="entry name" value="Amino_oxidase"/>
    <property type="match status" value="1"/>
</dbReference>
<sequence length="269" mass="29547">MDVLLDLLYRMYPEKTLLRAGGVPKPESYMVTHWNSDPFALSSYTSGEPHSSDLDRDAYAQTLYDGDEPETREPRLLFAGEGTMNSSQAKECTHGALLTGLERAFEILIHHHTSLKAEPRYSHRDIIPELVSEGEAVTIEAEEKAAVTVAWTAVGQYGAHDGGGYITADCADVDFARGKHGFGSILRAEFSDETGLSLGQLLGWIFAPIGCAREADGAATAQSEPVRPCSLRKHPLSRLIRAHAKRRHMRSAQPVGFQKCARLDRAVKN</sequence>
<dbReference type="EMBL" id="JBJKFK010001636">
    <property type="protein sequence ID" value="KAL3312594.1"/>
    <property type="molecule type" value="Genomic_DNA"/>
</dbReference>
<name>A0ABD2PZ98_9PLAT</name>
<dbReference type="Gene3D" id="3.90.660.10">
    <property type="match status" value="1"/>
</dbReference>
<dbReference type="InterPro" id="IPR002937">
    <property type="entry name" value="Amino_oxidase"/>
</dbReference>
<evidence type="ECO:0000313" key="3">
    <source>
        <dbReference type="Proteomes" id="UP001626550"/>
    </source>
</evidence>